<evidence type="ECO:0000256" key="1">
    <source>
        <dbReference type="ARBA" id="ARBA00004141"/>
    </source>
</evidence>
<keyword evidence="13" id="KW-1185">Reference proteome</keyword>
<feature type="transmembrane region" description="Helical" evidence="9">
    <location>
        <begin position="356"/>
        <end position="378"/>
    </location>
</feature>
<feature type="domain" description="ABC transporter" evidence="10">
    <location>
        <begin position="539"/>
        <end position="773"/>
    </location>
</feature>
<dbReference type="InterPro" id="IPR039421">
    <property type="entry name" value="Type_1_exporter"/>
</dbReference>
<name>A0A0D2BS42_9EURO</name>
<dbReference type="InterPro" id="IPR011527">
    <property type="entry name" value="ABC1_TM_dom"/>
</dbReference>
<dbReference type="Gene3D" id="3.40.50.300">
    <property type="entry name" value="P-loop containing nucleotide triphosphate hydrolases"/>
    <property type="match status" value="1"/>
</dbReference>
<dbReference type="InterPro" id="IPR003439">
    <property type="entry name" value="ABC_transporter-like_ATP-bd"/>
</dbReference>
<feature type="transmembrane region" description="Helical" evidence="9">
    <location>
        <begin position="78"/>
        <end position="98"/>
    </location>
</feature>
<dbReference type="PROSITE" id="PS50929">
    <property type="entry name" value="ABC_TM1F"/>
    <property type="match status" value="1"/>
</dbReference>
<dbReference type="GO" id="GO:0140359">
    <property type="term" value="F:ABC-type transporter activity"/>
    <property type="evidence" value="ECO:0007669"/>
    <property type="project" value="InterPro"/>
</dbReference>
<dbReference type="OrthoDB" id="6500128at2759"/>
<dbReference type="HOGENOM" id="CLU_000604_84_3_1"/>
<comment type="similarity">
    <text evidence="8">Belongs to the ABC transporter superfamily. ABCB family. Heavy Metal importer (TC 3.A.1.210) subfamily.</text>
</comment>
<dbReference type="VEuPathDB" id="FungiDB:PV07_12711"/>
<evidence type="ECO:0000313" key="12">
    <source>
        <dbReference type="EMBL" id="KIW21878.1"/>
    </source>
</evidence>
<feature type="transmembrane region" description="Helical" evidence="9">
    <location>
        <begin position="12"/>
        <end position="31"/>
    </location>
</feature>
<comment type="subcellular location">
    <subcellularLocation>
        <location evidence="1">Membrane</location>
        <topology evidence="1">Multi-pass membrane protein</topology>
    </subcellularLocation>
</comment>
<protein>
    <recommendedName>
        <fullName evidence="14">ABC transporter domain-containing protein</fullName>
    </recommendedName>
</protein>
<evidence type="ECO:0000256" key="8">
    <source>
        <dbReference type="ARBA" id="ARBA00024363"/>
    </source>
</evidence>
<dbReference type="GO" id="GO:0016887">
    <property type="term" value="F:ATP hydrolysis activity"/>
    <property type="evidence" value="ECO:0007669"/>
    <property type="project" value="InterPro"/>
</dbReference>
<keyword evidence="5" id="KW-0067">ATP-binding</keyword>
<dbReference type="GO" id="GO:0016020">
    <property type="term" value="C:membrane"/>
    <property type="evidence" value="ECO:0007669"/>
    <property type="project" value="UniProtKB-SubCell"/>
</dbReference>
<dbReference type="Pfam" id="PF00664">
    <property type="entry name" value="ABC_membrane"/>
    <property type="match status" value="1"/>
</dbReference>
<dbReference type="AlphaFoldDB" id="A0A0D2BS42"/>
<dbReference type="FunFam" id="3.40.50.300:FF:000287">
    <property type="entry name" value="Multidrug ABC transporter ATP-binding protein"/>
    <property type="match status" value="1"/>
</dbReference>
<feature type="transmembrane region" description="Helical" evidence="9">
    <location>
        <begin position="104"/>
        <end position="123"/>
    </location>
</feature>
<dbReference type="RefSeq" id="XP_016242094.1">
    <property type="nucleotide sequence ID" value="XM_016400261.1"/>
</dbReference>
<dbReference type="InterPro" id="IPR036640">
    <property type="entry name" value="ABC1_TM_sf"/>
</dbReference>
<evidence type="ECO:0000259" key="10">
    <source>
        <dbReference type="PROSITE" id="PS50893"/>
    </source>
</evidence>
<feature type="transmembrane region" description="Helical" evidence="9">
    <location>
        <begin position="263"/>
        <end position="283"/>
    </location>
</feature>
<keyword evidence="7 9" id="KW-0472">Membrane</keyword>
<gene>
    <name evidence="12" type="ORF">PV07_12711</name>
</gene>
<dbReference type="GO" id="GO:0005524">
    <property type="term" value="F:ATP binding"/>
    <property type="evidence" value="ECO:0007669"/>
    <property type="project" value="UniProtKB-KW"/>
</dbReference>
<dbReference type="Proteomes" id="UP000054466">
    <property type="component" value="Unassembled WGS sequence"/>
</dbReference>
<dbReference type="PANTHER" id="PTHR24221:SF503">
    <property type="entry name" value="MITOCHONDRIAL POTASSIUM CHANNEL ATP-BINDING SUBUNIT"/>
    <property type="match status" value="1"/>
</dbReference>
<dbReference type="InterPro" id="IPR027417">
    <property type="entry name" value="P-loop_NTPase"/>
</dbReference>
<evidence type="ECO:0000256" key="5">
    <source>
        <dbReference type="ARBA" id="ARBA00022840"/>
    </source>
</evidence>
<keyword evidence="6 9" id="KW-1133">Transmembrane helix</keyword>
<reference evidence="12 13" key="1">
    <citation type="submission" date="2015-01" db="EMBL/GenBank/DDBJ databases">
        <title>The Genome Sequence of Cladophialophora immunda CBS83496.</title>
        <authorList>
            <consortium name="The Broad Institute Genomics Platform"/>
            <person name="Cuomo C."/>
            <person name="de Hoog S."/>
            <person name="Gorbushina A."/>
            <person name="Stielow B."/>
            <person name="Teixiera M."/>
            <person name="Abouelleil A."/>
            <person name="Chapman S.B."/>
            <person name="Priest M."/>
            <person name="Young S.K."/>
            <person name="Wortman J."/>
            <person name="Nusbaum C."/>
            <person name="Birren B."/>
        </authorList>
    </citation>
    <scope>NUCLEOTIDE SEQUENCE [LARGE SCALE GENOMIC DNA]</scope>
    <source>
        <strain evidence="12 13">CBS 83496</strain>
    </source>
</reference>
<dbReference type="GeneID" id="27351905"/>
<dbReference type="Gene3D" id="1.20.1560.10">
    <property type="entry name" value="ABC transporter type 1, transmembrane domain"/>
    <property type="match status" value="1"/>
</dbReference>
<keyword evidence="2" id="KW-0813">Transport</keyword>
<evidence type="ECO:0000256" key="9">
    <source>
        <dbReference type="SAM" id="Phobius"/>
    </source>
</evidence>
<evidence type="ECO:0000259" key="11">
    <source>
        <dbReference type="PROSITE" id="PS50929"/>
    </source>
</evidence>
<sequence length="795" mass="89318">MESSFALRTFQALTVIASALFFTIATIATWCSRTQEAKARDLRNVQFGLTCVETLLCWAEAAVNLEKSDPHEISDPDAVYALFLSLIWLAVSLSLTATPEIPPYPHLGTYAILFVCQGMVLVLSPRLTPSRDEQLITRSLLQQLQFTVEACLLGSFLLGRKEIIGNTGEVRPLLSHESTSDDIQEADKEEAQRRRIRNRPFWEYLASFKVFVPYMYPRSPKLRLYFGGMCITSALTRVVKIALPLSQGMIVNGLRQGIPYKAIVLYAVLGWLSYVFQAIEGWFSGRVTTDLMLALQRHCYDHIMGLSADFHDSKTSSITLKTTDRGKAVIDLLHDIVFQSLPTLIDLVSAVVTLTYLFGFYMGFMIAFTVVLFTWLAFKALAEKRPILRSCEDAYDAQYNQMCKSVSNWQMISYFRAIPYETQKYGEKVDISRKQMFRWYSYERLTWALRHLVHSISLVAVCIIVALQIERQQRGIADLVAFFTYWPRLTRSLAILISESSTVAGKLASAENLVALLEEKPRIEDSEGAEDFKFKGGAVDFKEVCFSYDGTRQVVKSLTFHVEPGQTVAFVGETGSGKSTLLKLLFRFYDVQSGSILIDGQDIRAVRMDTFREEIAVVPQNPPVFTGSVLGNVKYPGMDRTDEEVMDACDRAALHDKIMSLTHGYSQKVGEGGATLSNGEVQRLAIARVFLRDPGIVFLDEATSSVDNITEEKIKHSMRKFCQGRTTFIIAHRLSTVLDADLILVIQGGQILESGKHGDLLKLDGLYKKLWDSQVGIQSTPQRQEEDTIEENADA</sequence>
<dbReference type="Pfam" id="PF00005">
    <property type="entry name" value="ABC_tran"/>
    <property type="match status" value="1"/>
</dbReference>
<evidence type="ECO:0000313" key="13">
    <source>
        <dbReference type="Proteomes" id="UP000054466"/>
    </source>
</evidence>
<dbReference type="EMBL" id="KN847117">
    <property type="protein sequence ID" value="KIW21878.1"/>
    <property type="molecule type" value="Genomic_DNA"/>
</dbReference>
<dbReference type="PANTHER" id="PTHR24221">
    <property type="entry name" value="ATP-BINDING CASSETTE SUB-FAMILY B"/>
    <property type="match status" value="1"/>
</dbReference>
<evidence type="ECO:0000256" key="2">
    <source>
        <dbReference type="ARBA" id="ARBA00022448"/>
    </source>
</evidence>
<keyword evidence="3 9" id="KW-0812">Transmembrane</keyword>
<proteinExistence type="inferred from homology"/>
<dbReference type="SUPFAM" id="SSF90123">
    <property type="entry name" value="ABC transporter transmembrane region"/>
    <property type="match status" value="1"/>
</dbReference>
<feature type="domain" description="ABC transmembrane type-1" evidence="11">
    <location>
        <begin position="228"/>
        <end position="505"/>
    </location>
</feature>
<evidence type="ECO:0000256" key="6">
    <source>
        <dbReference type="ARBA" id="ARBA00022989"/>
    </source>
</evidence>
<accession>A0A0D2BS42</accession>
<feature type="transmembrane region" description="Helical" evidence="9">
    <location>
        <begin position="447"/>
        <end position="469"/>
    </location>
</feature>
<dbReference type="STRING" id="569365.A0A0D2BS42"/>
<dbReference type="SUPFAM" id="SSF52540">
    <property type="entry name" value="P-loop containing nucleoside triphosphate hydrolases"/>
    <property type="match status" value="1"/>
</dbReference>
<evidence type="ECO:0000256" key="7">
    <source>
        <dbReference type="ARBA" id="ARBA00023136"/>
    </source>
</evidence>
<evidence type="ECO:0000256" key="4">
    <source>
        <dbReference type="ARBA" id="ARBA00022741"/>
    </source>
</evidence>
<evidence type="ECO:0000256" key="3">
    <source>
        <dbReference type="ARBA" id="ARBA00022692"/>
    </source>
</evidence>
<dbReference type="InterPro" id="IPR003593">
    <property type="entry name" value="AAA+_ATPase"/>
</dbReference>
<dbReference type="SMART" id="SM00382">
    <property type="entry name" value="AAA"/>
    <property type="match status" value="1"/>
</dbReference>
<dbReference type="PROSITE" id="PS50893">
    <property type="entry name" value="ABC_TRANSPORTER_2"/>
    <property type="match status" value="1"/>
</dbReference>
<keyword evidence="4" id="KW-0547">Nucleotide-binding</keyword>
<organism evidence="12 13">
    <name type="scientific">Cladophialophora immunda</name>
    <dbReference type="NCBI Taxonomy" id="569365"/>
    <lineage>
        <taxon>Eukaryota</taxon>
        <taxon>Fungi</taxon>
        <taxon>Dikarya</taxon>
        <taxon>Ascomycota</taxon>
        <taxon>Pezizomycotina</taxon>
        <taxon>Eurotiomycetes</taxon>
        <taxon>Chaetothyriomycetidae</taxon>
        <taxon>Chaetothyriales</taxon>
        <taxon>Herpotrichiellaceae</taxon>
        <taxon>Cladophialophora</taxon>
    </lineage>
</organism>
<evidence type="ECO:0008006" key="14">
    <source>
        <dbReference type="Google" id="ProtNLM"/>
    </source>
</evidence>